<dbReference type="STRING" id="485914.Hmuk_1443"/>
<dbReference type="AlphaFoldDB" id="C7P392"/>
<reference evidence="2 3" key="1">
    <citation type="journal article" date="2009" name="Stand. Genomic Sci.">
        <title>Complete genome sequence of Halomicrobium mukohataei type strain (arg-2).</title>
        <authorList>
            <person name="Tindall B.J."/>
            <person name="Schneider S."/>
            <person name="Lapidus A."/>
            <person name="Copeland A."/>
            <person name="Glavina Del Rio T."/>
            <person name="Nolan M."/>
            <person name="Lucas S."/>
            <person name="Chen F."/>
            <person name="Tice H."/>
            <person name="Cheng J.F."/>
            <person name="Saunders E."/>
            <person name="Bruce D."/>
            <person name="Goodwin L."/>
            <person name="Pitluck S."/>
            <person name="Mikhailova N."/>
            <person name="Pati A."/>
            <person name="Ivanova N."/>
            <person name="Mavrommatis K."/>
            <person name="Chen A."/>
            <person name="Palaniappan K."/>
            <person name="Chain P."/>
            <person name="Land M."/>
            <person name="Hauser L."/>
            <person name="Chang Y.J."/>
            <person name="Jeffries C.D."/>
            <person name="Brettin T."/>
            <person name="Han C."/>
            <person name="Rohde M."/>
            <person name="Goker M."/>
            <person name="Bristow J."/>
            <person name="Eisen J.A."/>
            <person name="Markowitz V."/>
            <person name="Hugenholtz P."/>
            <person name="Klenk H.P."/>
            <person name="Kyrpides N.C."/>
            <person name="Detter J.C."/>
        </authorList>
    </citation>
    <scope>NUCLEOTIDE SEQUENCE [LARGE SCALE GENOMIC DNA]</scope>
    <source>
        <strain evidence="3">ATCC 700874 / DSM 12286 / JCM 9738 / NCIMB 13541</strain>
    </source>
</reference>
<dbReference type="EMBL" id="CP001688">
    <property type="protein sequence ID" value="ACV47564.1"/>
    <property type="molecule type" value="Genomic_DNA"/>
</dbReference>
<name>C7P392_HALMD</name>
<dbReference type="eggNOG" id="arCOG08963">
    <property type="taxonomic scope" value="Archaea"/>
</dbReference>
<keyword evidence="3" id="KW-1185">Reference proteome</keyword>
<keyword evidence="1" id="KW-0812">Transmembrane</keyword>
<dbReference type="HOGENOM" id="CLU_181227_0_0_2"/>
<dbReference type="KEGG" id="hmu:Hmuk_1443"/>
<sequence length="84" mass="9325">MFVVLVNSVPTEELTVETGGDAERTLGPAALASIASVALALYYYYVRGDKQRGQFVGLWPATILGLAIYRRLGEIETELERYRD</sequence>
<proteinExistence type="predicted"/>
<evidence type="ECO:0000313" key="2">
    <source>
        <dbReference type="EMBL" id="ACV47564.1"/>
    </source>
</evidence>
<keyword evidence="1" id="KW-0472">Membrane</keyword>
<evidence type="ECO:0000313" key="3">
    <source>
        <dbReference type="Proteomes" id="UP000001746"/>
    </source>
</evidence>
<organism evidence="2 3">
    <name type="scientific">Halomicrobium mukohataei (strain ATCC 700874 / DSM 12286 / JCM 9738 / NCIMB 13541)</name>
    <name type="common">Haloarcula mukohataei</name>
    <dbReference type="NCBI Taxonomy" id="485914"/>
    <lineage>
        <taxon>Archaea</taxon>
        <taxon>Methanobacteriati</taxon>
        <taxon>Methanobacteriota</taxon>
        <taxon>Stenosarchaea group</taxon>
        <taxon>Halobacteria</taxon>
        <taxon>Halobacteriales</taxon>
        <taxon>Haloarculaceae</taxon>
        <taxon>Halomicrobium</taxon>
    </lineage>
</organism>
<accession>C7P392</accession>
<gene>
    <name evidence="2" type="ordered locus">Hmuk_1443</name>
</gene>
<keyword evidence="1" id="KW-1133">Transmembrane helix</keyword>
<protein>
    <submittedName>
        <fullName evidence="2">Uncharacterized protein</fullName>
    </submittedName>
</protein>
<evidence type="ECO:0000256" key="1">
    <source>
        <dbReference type="SAM" id="Phobius"/>
    </source>
</evidence>
<feature type="transmembrane region" description="Helical" evidence="1">
    <location>
        <begin position="26"/>
        <end position="45"/>
    </location>
</feature>
<dbReference type="Proteomes" id="UP000001746">
    <property type="component" value="Chromosome"/>
</dbReference>